<comment type="caution">
    <text evidence="1">The sequence shown here is derived from an EMBL/GenBank/DDBJ whole genome shotgun (WGS) entry which is preliminary data.</text>
</comment>
<dbReference type="Proteomes" id="UP001283361">
    <property type="component" value="Unassembled WGS sequence"/>
</dbReference>
<sequence length="169" mass="19123">MPICNKTLFYQCPSCHRTGGWWLTHPAVTGRTLLPSASSQPSPQTAHYRFIFLLHPTFSVVQPFLVQSTFALHFLISCALLRCNGSIIFLFVQSIFHIKALITGSKRVLGKECIDHRVLEFRMACYRNNETSAYALMILIRRAGFELTKAREGEMGSVHVGEPRQEATH</sequence>
<keyword evidence="2" id="KW-1185">Reference proteome</keyword>
<evidence type="ECO:0000313" key="2">
    <source>
        <dbReference type="Proteomes" id="UP001283361"/>
    </source>
</evidence>
<protein>
    <submittedName>
        <fullName evidence="1">Uncharacterized protein</fullName>
    </submittedName>
</protein>
<gene>
    <name evidence="1" type="ORF">RRG08_031091</name>
</gene>
<reference evidence="1" key="1">
    <citation type="journal article" date="2023" name="G3 (Bethesda)">
        <title>A reference genome for the long-term kleptoplast-retaining sea slug Elysia crispata morphotype clarki.</title>
        <authorList>
            <person name="Eastman K.E."/>
            <person name="Pendleton A.L."/>
            <person name="Shaikh M.A."/>
            <person name="Suttiyut T."/>
            <person name="Ogas R."/>
            <person name="Tomko P."/>
            <person name="Gavelis G."/>
            <person name="Widhalm J.R."/>
            <person name="Wisecaver J.H."/>
        </authorList>
    </citation>
    <scope>NUCLEOTIDE SEQUENCE</scope>
    <source>
        <strain evidence="1">ECLA1</strain>
    </source>
</reference>
<proteinExistence type="predicted"/>
<dbReference type="AlphaFoldDB" id="A0AAE1DF13"/>
<accession>A0AAE1DF13</accession>
<evidence type="ECO:0000313" key="1">
    <source>
        <dbReference type="EMBL" id="KAK3768299.1"/>
    </source>
</evidence>
<organism evidence="1 2">
    <name type="scientific">Elysia crispata</name>
    <name type="common">lettuce slug</name>
    <dbReference type="NCBI Taxonomy" id="231223"/>
    <lineage>
        <taxon>Eukaryota</taxon>
        <taxon>Metazoa</taxon>
        <taxon>Spiralia</taxon>
        <taxon>Lophotrochozoa</taxon>
        <taxon>Mollusca</taxon>
        <taxon>Gastropoda</taxon>
        <taxon>Heterobranchia</taxon>
        <taxon>Euthyneura</taxon>
        <taxon>Panpulmonata</taxon>
        <taxon>Sacoglossa</taxon>
        <taxon>Placobranchoidea</taxon>
        <taxon>Plakobranchidae</taxon>
        <taxon>Elysia</taxon>
    </lineage>
</organism>
<name>A0AAE1DF13_9GAST</name>
<dbReference type="EMBL" id="JAWDGP010004062">
    <property type="protein sequence ID" value="KAK3768299.1"/>
    <property type="molecule type" value="Genomic_DNA"/>
</dbReference>